<dbReference type="SUPFAM" id="SSF51735">
    <property type="entry name" value="NAD(P)-binding Rossmann-fold domains"/>
    <property type="match status" value="1"/>
</dbReference>
<name>A0A3G9ILP5_9BACL</name>
<evidence type="ECO:0000256" key="1">
    <source>
        <dbReference type="ARBA" id="ARBA00022723"/>
    </source>
</evidence>
<dbReference type="GO" id="GO:0016491">
    <property type="term" value="F:oxidoreductase activity"/>
    <property type="evidence" value="ECO:0007669"/>
    <property type="project" value="UniProtKB-KW"/>
</dbReference>
<dbReference type="Pfam" id="PF00107">
    <property type="entry name" value="ADH_zinc_N"/>
    <property type="match status" value="1"/>
</dbReference>
<dbReference type="RefSeq" id="WP_125654321.1">
    <property type="nucleotide sequence ID" value="NZ_AP019308.1"/>
</dbReference>
<proteinExistence type="predicted"/>
<dbReference type="InterPro" id="IPR013149">
    <property type="entry name" value="ADH-like_C"/>
</dbReference>
<sequence>MKALVWNAAEKMDWEDRERPIPLVNEVLVRVEVVGICGSEIEGYLGHNSLRIPPLIMGHEFCGIVEQVGNEENKGLIGKKIVVNPLLSCGNCASCWKGMPQLCKSRRIIGIHKPGAFAEWTNVPVETAVVVPEAMSSFRAALAEPLACSLRATRRAMERHTFANVVVFGAGGIGLLCAKIAALLGASKVMIVDTNEERLKMSRSVGIEETANAREDNLEERTKQVFGSKGIDVVIDAAGFQSTRDTAMKLINPGGTFMNIGLGIDETVLPINHLTRSEIEILGSFCYTREDFQDAVDLLTTGKITEEGWTEIRPLAEGDQAFADLVAGKVTKGKILLTSQLSVDSLH</sequence>
<keyword evidence="1" id="KW-0479">Metal-binding</keyword>
<dbReference type="AlphaFoldDB" id="A0A3G9ILP5"/>
<accession>A0A3G9ILP5</accession>
<keyword evidence="3" id="KW-0560">Oxidoreductase</keyword>
<dbReference type="PANTHER" id="PTHR43401">
    <property type="entry name" value="L-THREONINE 3-DEHYDROGENASE"/>
    <property type="match status" value="1"/>
</dbReference>
<keyword evidence="2" id="KW-0862">Zinc</keyword>
<dbReference type="Proteomes" id="UP000275368">
    <property type="component" value="Chromosome"/>
</dbReference>
<reference evidence="4 5" key="1">
    <citation type="submission" date="2018-11" db="EMBL/GenBank/DDBJ databases">
        <title>Complete genome sequence of Paenibacillus baekrokdamisoli strain KCTC 33723.</title>
        <authorList>
            <person name="Kang S.W."/>
            <person name="Lee K.C."/>
            <person name="Kim K.K."/>
            <person name="Kim J.S."/>
            <person name="Kim D.S."/>
            <person name="Ko S.H."/>
            <person name="Yang S.H."/>
            <person name="Lee J.S."/>
        </authorList>
    </citation>
    <scope>NUCLEOTIDE SEQUENCE [LARGE SCALE GENOMIC DNA]</scope>
    <source>
        <strain evidence="4 5">KCTC 33723</strain>
    </source>
</reference>
<dbReference type="InterPro" id="IPR011032">
    <property type="entry name" value="GroES-like_sf"/>
</dbReference>
<dbReference type="Pfam" id="PF08240">
    <property type="entry name" value="ADH_N"/>
    <property type="match status" value="1"/>
</dbReference>
<dbReference type="Gene3D" id="3.90.180.10">
    <property type="entry name" value="Medium-chain alcohol dehydrogenases, catalytic domain"/>
    <property type="match status" value="1"/>
</dbReference>
<dbReference type="EMBL" id="AP019308">
    <property type="protein sequence ID" value="BBH19750.1"/>
    <property type="molecule type" value="Genomic_DNA"/>
</dbReference>
<evidence type="ECO:0000313" key="4">
    <source>
        <dbReference type="EMBL" id="BBH19750.1"/>
    </source>
</evidence>
<dbReference type="KEGG" id="pbk:Back11_10950"/>
<dbReference type="OrthoDB" id="9777057at2"/>
<evidence type="ECO:0000256" key="2">
    <source>
        <dbReference type="ARBA" id="ARBA00022833"/>
    </source>
</evidence>
<evidence type="ECO:0000256" key="3">
    <source>
        <dbReference type="ARBA" id="ARBA00023002"/>
    </source>
</evidence>
<dbReference type="SUPFAM" id="SSF50129">
    <property type="entry name" value="GroES-like"/>
    <property type="match status" value="1"/>
</dbReference>
<dbReference type="Gene3D" id="3.40.50.720">
    <property type="entry name" value="NAD(P)-binding Rossmann-like Domain"/>
    <property type="match status" value="1"/>
</dbReference>
<dbReference type="PANTHER" id="PTHR43401:SF2">
    <property type="entry name" value="L-THREONINE 3-DEHYDROGENASE"/>
    <property type="match status" value="1"/>
</dbReference>
<dbReference type="InterPro" id="IPR020843">
    <property type="entry name" value="ER"/>
</dbReference>
<gene>
    <name evidence="4" type="primary">adh_2</name>
    <name evidence="4" type="ORF">Back11_10950</name>
</gene>
<dbReference type="InterPro" id="IPR013154">
    <property type="entry name" value="ADH-like_N"/>
</dbReference>
<dbReference type="SMART" id="SM00829">
    <property type="entry name" value="PKS_ER"/>
    <property type="match status" value="1"/>
</dbReference>
<dbReference type="InterPro" id="IPR036291">
    <property type="entry name" value="NAD(P)-bd_dom_sf"/>
</dbReference>
<dbReference type="InterPro" id="IPR050129">
    <property type="entry name" value="Zn_alcohol_dh"/>
</dbReference>
<dbReference type="GO" id="GO:0046872">
    <property type="term" value="F:metal ion binding"/>
    <property type="evidence" value="ECO:0007669"/>
    <property type="project" value="UniProtKB-KW"/>
</dbReference>
<keyword evidence="5" id="KW-1185">Reference proteome</keyword>
<protein>
    <submittedName>
        <fullName evidence="4">Galactitol-1-phosphate 5-dehydrogenase</fullName>
    </submittedName>
</protein>
<evidence type="ECO:0000313" key="5">
    <source>
        <dbReference type="Proteomes" id="UP000275368"/>
    </source>
</evidence>
<organism evidence="4 5">
    <name type="scientific">Paenibacillus baekrokdamisoli</name>
    <dbReference type="NCBI Taxonomy" id="1712516"/>
    <lineage>
        <taxon>Bacteria</taxon>
        <taxon>Bacillati</taxon>
        <taxon>Bacillota</taxon>
        <taxon>Bacilli</taxon>
        <taxon>Bacillales</taxon>
        <taxon>Paenibacillaceae</taxon>
        <taxon>Paenibacillus</taxon>
    </lineage>
</organism>